<evidence type="ECO:0000313" key="1">
    <source>
        <dbReference type="EMBL" id="MDY7219226.1"/>
    </source>
</evidence>
<dbReference type="EMBL" id="JAXIVU010000006">
    <property type="protein sequence ID" value="MDY7219226.1"/>
    <property type="molecule type" value="Genomic_DNA"/>
</dbReference>
<feature type="non-terminal residue" evidence="1">
    <location>
        <position position="90"/>
    </location>
</feature>
<accession>A0ABU5GSM3</accession>
<dbReference type="Proteomes" id="UP001294570">
    <property type="component" value="Unassembled WGS sequence"/>
</dbReference>
<evidence type="ECO:0000313" key="2">
    <source>
        <dbReference type="Proteomes" id="UP001294570"/>
    </source>
</evidence>
<dbReference type="RefSeq" id="WP_407651327.1">
    <property type="nucleotide sequence ID" value="NZ_JAXIVU010000006.1"/>
</dbReference>
<comment type="caution">
    <text evidence="1">The sequence shown here is derived from an EMBL/GenBank/DDBJ whole genome shotgun (WGS) entry which is preliminary data.</text>
</comment>
<proteinExistence type="predicted"/>
<gene>
    <name evidence="1" type="ORF">TOI97_06555</name>
</gene>
<name>A0ABU5GSM3_9GAMM</name>
<dbReference type="NCBIfam" id="NF047593">
    <property type="entry name" value="IS66_ISAeme5_TnpA"/>
    <property type="match status" value="1"/>
</dbReference>
<protein>
    <recommendedName>
        <fullName evidence="3">Transposase</fullName>
    </recommendedName>
</protein>
<sequence>MTSQERQQFWQQYIGVWQASDSSGAAFCKQHDLNYAQFNYWRRKFQSVCNPPSKPQRLFVENSINMNSRSFLCVNQNSLRARLWQFSNKM</sequence>
<organism evidence="1 2">
    <name type="scientific">Denitrificimonas halotolerans</name>
    <dbReference type="NCBI Taxonomy" id="3098930"/>
    <lineage>
        <taxon>Bacteria</taxon>
        <taxon>Pseudomonadati</taxon>
        <taxon>Pseudomonadota</taxon>
        <taxon>Gammaproteobacteria</taxon>
        <taxon>Pseudomonadales</taxon>
        <taxon>Pseudomonadaceae</taxon>
        <taxon>Denitrificimonas</taxon>
    </lineage>
</organism>
<keyword evidence="2" id="KW-1185">Reference proteome</keyword>
<evidence type="ECO:0008006" key="3">
    <source>
        <dbReference type="Google" id="ProtNLM"/>
    </source>
</evidence>
<reference evidence="1 2" key="1">
    <citation type="submission" date="2023-12" db="EMBL/GenBank/DDBJ databases">
        <title>Denitrificimonas halotolerans sp. nov.,a novel species isolated from landfill leachate.</title>
        <authorList>
            <person name="Wang S."/>
        </authorList>
    </citation>
    <scope>NUCLEOTIDE SEQUENCE [LARGE SCALE GENOMIC DNA]</scope>
    <source>
        <strain evidence="1 2">JX-1</strain>
    </source>
</reference>